<proteinExistence type="predicted"/>
<accession>A0A6N2RGZ0</accession>
<evidence type="ECO:0000313" key="1">
    <source>
        <dbReference type="EMBL" id="VYS79519.1"/>
    </source>
</evidence>
<evidence type="ECO:0008006" key="2">
    <source>
        <dbReference type="Google" id="ProtNLM"/>
    </source>
</evidence>
<dbReference type="AlphaFoldDB" id="A0A6N2RGZ0"/>
<reference evidence="1" key="1">
    <citation type="submission" date="2019-11" db="EMBL/GenBank/DDBJ databases">
        <authorList>
            <person name="Feng L."/>
        </authorList>
    </citation>
    <scope>NUCLEOTIDE SEQUENCE</scope>
    <source>
        <strain evidence="1">CnexileLFYP112</strain>
    </source>
</reference>
<gene>
    <name evidence="1" type="ORF">CNLFYP112_00137</name>
</gene>
<dbReference type="EMBL" id="CACRTG010000001">
    <property type="protein sequence ID" value="VYS79519.1"/>
    <property type="molecule type" value="Genomic_DNA"/>
</dbReference>
<sequence>MPIILMVFMASVYIIFYFHDKNILSGAAYETAVVGSERKSYKKEELEAYFRRRIKGKLIVFSNVKENIEVEREKITVTCSAKKRRMKIKVSASVKQTEPETYIRNVRKIKK</sequence>
<protein>
    <recommendedName>
        <fullName evidence="2">Pilus assembly protein</fullName>
    </recommendedName>
</protein>
<name>A0A6N2RGZ0_9FIRM</name>
<organism evidence="1">
    <name type="scientific">[Clostridium] nexile</name>
    <dbReference type="NCBI Taxonomy" id="29361"/>
    <lineage>
        <taxon>Bacteria</taxon>
        <taxon>Bacillati</taxon>
        <taxon>Bacillota</taxon>
        <taxon>Clostridia</taxon>
        <taxon>Lachnospirales</taxon>
        <taxon>Lachnospiraceae</taxon>
        <taxon>Tyzzerella</taxon>
    </lineage>
</organism>